<accession>A0A1H9HRR1</accession>
<evidence type="ECO:0008006" key="3">
    <source>
        <dbReference type="Google" id="ProtNLM"/>
    </source>
</evidence>
<reference evidence="1 2" key="1">
    <citation type="submission" date="2016-10" db="EMBL/GenBank/DDBJ databases">
        <authorList>
            <person name="de Groot N.N."/>
        </authorList>
    </citation>
    <scope>NUCLEOTIDE SEQUENCE [LARGE SCALE GENOMIC DNA]</scope>
    <source>
        <strain evidence="1 2">B25</strain>
    </source>
</reference>
<dbReference type="Pfam" id="PF08905">
    <property type="entry name" value="DUF1850"/>
    <property type="match status" value="1"/>
</dbReference>
<evidence type="ECO:0000313" key="2">
    <source>
        <dbReference type="Proteomes" id="UP000182360"/>
    </source>
</evidence>
<proteinExistence type="predicted"/>
<dbReference type="Proteomes" id="UP000182360">
    <property type="component" value="Unassembled WGS sequence"/>
</dbReference>
<dbReference type="AlphaFoldDB" id="A0A1H9HRR1"/>
<dbReference type="EMBL" id="FOFU01000007">
    <property type="protein sequence ID" value="SEQ64956.1"/>
    <property type="molecule type" value="Genomic_DNA"/>
</dbReference>
<dbReference type="OrthoDB" id="309031at2"/>
<organism evidence="1 2">
    <name type="scientific">Treponema bryantii</name>
    <dbReference type="NCBI Taxonomy" id="163"/>
    <lineage>
        <taxon>Bacteria</taxon>
        <taxon>Pseudomonadati</taxon>
        <taxon>Spirochaetota</taxon>
        <taxon>Spirochaetia</taxon>
        <taxon>Spirochaetales</taxon>
        <taxon>Treponemataceae</taxon>
        <taxon>Treponema</taxon>
    </lineage>
</organism>
<gene>
    <name evidence="1" type="ORF">SAMN04487977_107128</name>
</gene>
<evidence type="ECO:0000313" key="1">
    <source>
        <dbReference type="EMBL" id="SEQ64956.1"/>
    </source>
</evidence>
<dbReference type="InterPro" id="IPR015001">
    <property type="entry name" value="DUF1850"/>
</dbReference>
<protein>
    <recommendedName>
        <fullName evidence="3">DUF1850 domain-containing protein</fullName>
    </recommendedName>
</protein>
<keyword evidence="2" id="KW-1185">Reference proteome</keyword>
<sequence>MKKVIKISLIIVIFCCLVAAVFFSPVINVLSIKSRKCQPQLFYSIEGYSKGFVISYTHSVNKGRVHDFYKHTEDDNIELYKTSFVSYGAGIPEPEETPGAVFSVTQDSYVIENLNRIVPRLVMAVGLTARHTIVFDTSFTIGSKEFILTDYFEPQTSIILEYKKVSLYSYLKHEMK</sequence>
<name>A0A1H9HRR1_9SPIR</name>